<dbReference type="AlphaFoldDB" id="A0A0A9DKP6"/>
<organism evidence="2">
    <name type="scientific">Arundo donax</name>
    <name type="common">Giant reed</name>
    <name type="synonym">Donax arundinaceus</name>
    <dbReference type="NCBI Taxonomy" id="35708"/>
    <lineage>
        <taxon>Eukaryota</taxon>
        <taxon>Viridiplantae</taxon>
        <taxon>Streptophyta</taxon>
        <taxon>Embryophyta</taxon>
        <taxon>Tracheophyta</taxon>
        <taxon>Spermatophyta</taxon>
        <taxon>Magnoliopsida</taxon>
        <taxon>Liliopsida</taxon>
        <taxon>Poales</taxon>
        <taxon>Poaceae</taxon>
        <taxon>PACMAD clade</taxon>
        <taxon>Arundinoideae</taxon>
        <taxon>Arundineae</taxon>
        <taxon>Arundo</taxon>
    </lineage>
</organism>
<sequence>MRVKYVSLRTLGRLIFRRFVSLYFTGKYCMSIVCRSGIGHCWMHVLLGRNFLLFFKLPVFTMVLDH</sequence>
<reference evidence="2" key="2">
    <citation type="journal article" date="2015" name="Data Brief">
        <title>Shoot transcriptome of the giant reed, Arundo donax.</title>
        <authorList>
            <person name="Barrero R.A."/>
            <person name="Guerrero F.D."/>
            <person name="Moolhuijzen P."/>
            <person name="Goolsby J.A."/>
            <person name="Tidwell J."/>
            <person name="Bellgard S.E."/>
            <person name="Bellgard M.I."/>
        </authorList>
    </citation>
    <scope>NUCLEOTIDE SEQUENCE</scope>
    <source>
        <tissue evidence="2">Shoot tissue taken approximately 20 cm above the soil surface</tissue>
    </source>
</reference>
<keyword evidence="1" id="KW-0472">Membrane</keyword>
<evidence type="ECO:0000256" key="1">
    <source>
        <dbReference type="SAM" id="Phobius"/>
    </source>
</evidence>
<keyword evidence="1" id="KW-0812">Transmembrane</keyword>
<feature type="transmembrane region" description="Helical" evidence="1">
    <location>
        <begin position="44"/>
        <end position="64"/>
    </location>
</feature>
<name>A0A0A9DKP6_ARUDO</name>
<proteinExistence type="predicted"/>
<keyword evidence="1" id="KW-1133">Transmembrane helix</keyword>
<protein>
    <submittedName>
        <fullName evidence="2">Uncharacterized protein</fullName>
    </submittedName>
</protein>
<dbReference type="EMBL" id="GBRH01209509">
    <property type="protein sequence ID" value="JAD88386.1"/>
    <property type="molecule type" value="Transcribed_RNA"/>
</dbReference>
<reference evidence="2" key="1">
    <citation type="submission" date="2014-09" db="EMBL/GenBank/DDBJ databases">
        <authorList>
            <person name="Magalhaes I.L.F."/>
            <person name="Oliveira U."/>
            <person name="Santos F.R."/>
            <person name="Vidigal T.H.D.A."/>
            <person name="Brescovit A.D."/>
            <person name="Santos A.J."/>
        </authorList>
    </citation>
    <scope>NUCLEOTIDE SEQUENCE</scope>
    <source>
        <tissue evidence="2">Shoot tissue taken approximately 20 cm above the soil surface</tissue>
    </source>
</reference>
<accession>A0A0A9DKP6</accession>
<evidence type="ECO:0000313" key="2">
    <source>
        <dbReference type="EMBL" id="JAD88386.1"/>
    </source>
</evidence>